<dbReference type="InterPro" id="IPR042512">
    <property type="entry name" value="TLCD5"/>
</dbReference>
<feature type="transmembrane region" description="Helical" evidence="6">
    <location>
        <begin position="175"/>
        <end position="199"/>
    </location>
</feature>
<evidence type="ECO:0000256" key="4">
    <source>
        <dbReference type="ARBA" id="ARBA00023136"/>
    </source>
</evidence>
<dbReference type="PROSITE" id="PS50922">
    <property type="entry name" value="TLC"/>
    <property type="match status" value="1"/>
</dbReference>
<dbReference type="AlphaFoldDB" id="A0AAU9JIY5"/>
<dbReference type="GO" id="GO:0016020">
    <property type="term" value="C:membrane"/>
    <property type="evidence" value="ECO:0007669"/>
    <property type="project" value="UniProtKB-SubCell"/>
</dbReference>
<comment type="caution">
    <text evidence="8">The sequence shown here is derived from an EMBL/GenBank/DDBJ whole genome shotgun (WGS) entry which is preliminary data.</text>
</comment>
<evidence type="ECO:0000256" key="1">
    <source>
        <dbReference type="ARBA" id="ARBA00004141"/>
    </source>
</evidence>
<reference evidence="8" key="1">
    <citation type="submission" date="2021-09" db="EMBL/GenBank/DDBJ databases">
        <authorList>
            <consortium name="AG Swart"/>
            <person name="Singh M."/>
            <person name="Singh A."/>
            <person name="Seah K."/>
            <person name="Emmerich C."/>
        </authorList>
    </citation>
    <scope>NUCLEOTIDE SEQUENCE</scope>
    <source>
        <strain evidence="8">ATCC30299</strain>
    </source>
</reference>
<evidence type="ECO:0000256" key="6">
    <source>
        <dbReference type="SAM" id="Phobius"/>
    </source>
</evidence>
<accession>A0AAU9JIY5</accession>
<dbReference type="Pfam" id="PF03798">
    <property type="entry name" value="TRAM_LAG1_CLN8"/>
    <property type="match status" value="1"/>
</dbReference>
<keyword evidence="4 5" id="KW-0472">Membrane</keyword>
<dbReference type="Proteomes" id="UP001162131">
    <property type="component" value="Unassembled WGS sequence"/>
</dbReference>
<gene>
    <name evidence="8" type="ORF">BSTOLATCC_MIC44562</name>
</gene>
<dbReference type="EMBL" id="CAJZBQ010000044">
    <property type="protein sequence ID" value="CAG9327942.1"/>
    <property type="molecule type" value="Genomic_DNA"/>
</dbReference>
<feature type="transmembrane region" description="Helical" evidence="6">
    <location>
        <begin position="58"/>
        <end position="75"/>
    </location>
</feature>
<evidence type="ECO:0000313" key="8">
    <source>
        <dbReference type="EMBL" id="CAG9327942.1"/>
    </source>
</evidence>
<keyword evidence="9" id="KW-1185">Reference proteome</keyword>
<feature type="domain" description="TLC" evidence="7">
    <location>
        <begin position="14"/>
        <end position="204"/>
    </location>
</feature>
<keyword evidence="3 6" id="KW-1133">Transmembrane helix</keyword>
<feature type="transmembrane region" description="Helical" evidence="6">
    <location>
        <begin position="112"/>
        <end position="131"/>
    </location>
</feature>
<evidence type="ECO:0000256" key="2">
    <source>
        <dbReference type="ARBA" id="ARBA00022692"/>
    </source>
</evidence>
<dbReference type="InterPro" id="IPR006634">
    <property type="entry name" value="TLC-dom"/>
</dbReference>
<evidence type="ECO:0000256" key="3">
    <source>
        <dbReference type="ARBA" id="ARBA00022989"/>
    </source>
</evidence>
<proteinExistence type="predicted"/>
<dbReference type="PANTHER" id="PTHR31898">
    <property type="entry name" value="TRANSMEMBRANE PROTEIN 136"/>
    <property type="match status" value="1"/>
</dbReference>
<keyword evidence="2 5" id="KW-0812">Transmembrane</keyword>
<comment type="subcellular location">
    <subcellularLocation>
        <location evidence="1">Membrane</location>
        <topology evidence="1">Multi-pass membrane protein</topology>
    </subcellularLocation>
</comment>
<name>A0AAU9JIY5_9CILI</name>
<evidence type="ECO:0000259" key="7">
    <source>
        <dbReference type="PROSITE" id="PS50922"/>
    </source>
</evidence>
<evidence type="ECO:0000313" key="9">
    <source>
        <dbReference type="Proteomes" id="UP001162131"/>
    </source>
</evidence>
<organism evidence="8 9">
    <name type="scientific">Blepharisma stoltei</name>
    <dbReference type="NCBI Taxonomy" id="1481888"/>
    <lineage>
        <taxon>Eukaryota</taxon>
        <taxon>Sar</taxon>
        <taxon>Alveolata</taxon>
        <taxon>Ciliophora</taxon>
        <taxon>Postciliodesmatophora</taxon>
        <taxon>Heterotrichea</taxon>
        <taxon>Heterotrichida</taxon>
        <taxon>Blepharismidae</taxon>
        <taxon>Blepharisma</taxon>
    </lineage>
</organism>
<dbReference type="PANTHER" id="PTHR31898:SF1">
    <property type="entry name" value="TLC DOMAIN-CONTAINING PROTEIN 5"/>
    <property type="match status" value="1"/>
</dbReference>
<evidence type="ECO:0000256" key="5">
    <source>
        <dbReference type="PROSITE-ProRule" id="PRU00205"/>
    </source>
</evidence>
<feature type="transmembrane region" description="Helical" evidence="6">
    <location>
        <begin position="143"/>
        <end position="163"/>
    </location>
</feature>
<sequence>MGNRVYPCISGSQYKFAYQRTFEFSKSHCFFHPRTLFTCFNHNGNFYRPANGKHKWRLWTYGIAISLGYFIYDTLRIWKFGIYDNFIMLYHGLTFAADLTGVSGTYGTVKIIYGTFFAMVSNLFLHIKKILKYAGQKEAKSYLLAELAFIVAFLIMRLILWPITYGIATSWNAFWLLRIVGFYIEMDSLKWLLDMYFIVKKRYRKYKIRRRAGQSLPWFVKIKKAE</sequence>
<protein>
    <recommendedName>
        <fullName evidence="7">TLC domain-containing protein</fullName>
    </recommendedName>
</protein>